<dbReference type="Gene3D" id="3.30.70.1880">
    <property type="entry name" value="Protein of unknown function DUF881"/>
    <property type="match status" value="1"/>
</dbReference>
<sequence length="325" mass="35617">MALEATAPVSFPVPKENEPVRRRAVFSHSVRGAESHHALSPDDAAAIRTRRRRKTNDDSLQLIDDLVNRPMDPMFSDSRLVHEHRSTFSIWFNRIVVFIICVGVGFACSLFVQQLQSDPRKQVRQTLATQLENRNSQIDELTTDVNNLRSRVDEQSKKISGSVKSDTLIQDEMVNGATVVEGEGITMTLADPIAASQSDQSSSTRVGTSTNIRVITDLDLQQLVSLMFQNGAEAIAINGNRLGAQTSIRKAGGHILIGMTAIQSPYTIEAIGDKSALAEAMGEKRLASLYDSFKEAGIYPQVSKSNSITLEAAVTGEVKYAERNE</sequence>
<dbReference type="PANTHER" id="PTHR37313:SF1">
    <property type="entry name" value="UPF0749 PROTEIN RV1823"/>
    <property type="match status" value="1"/>
</dbReference>
<protein>
    <recommendedName>
        <fullName evidence="6">DUF881 domain-containing protein</fullName>
    </recommendedName>
</protein>
<dbReference type="InterPro" id="IPR010273">
    <property type="entry name" value="DUF881"/>
</dbReference>
<dbReference type="AlphaFoldDB" id="A0A087BL29"/>
<dbReference type="RefSeq" id="WP_032683500.1">
    <property type="nucleotide sequence ID" value="NZ_JGZA01000008.1"/>
</dbReference>
<evidence type="ECO:0000313" key="5">
    <source>
        <dbReference type="Proteomes" id="UP000029024"/>
    </source>
</evidence>
<evidence type="ECO:0000313" key="4">
    <source>
        <dbReference type="EMBL" id="KFI71729.1"/>
    </source>
</evidence>
<feature type="transmembrane region" description="Helical" evidence="3">
    <location>
        <begin position="91"/>
        <end position="112"/>
    </location>
</feature>
<name>A0A087BL29_BIFLN</name>
<proteinExistence type="inferred from homology"/>
<dbReference type="Proteomes" id="UP000029024">
    <property type="component" value="Unassembled WGS sequence"/>
</dbReference>
<feature type="coiled-coil region" evidence="2">
    <location>
        <begin position="131"/>
        <end position="158"/>
    </location>
</feature>
<keyword evidence="3" id="KW-0812">Transmembrane</keyword>
<keyword evidence="3" id="KW-0472">Membrane</keyword>
<dbReference type="EMBL" id="JGZA01000008">
    <property type="protein sequence ID" value="KFI71729.1"/>
    <property type="molecule type" value="Genomic_DNA"/>
</dbReference>
<evidence type="ECO:0000256" key="3">
    <source>
        <dbReference type="SAM" id="Phobius"/>
    </source>
</evidence>
<dbReference type="Pfam" id="PF05949">
    <property type="entry name" value="DUF881"/>
    <property type="match status" value="1"/>
</dbReference>
<keyword evidence="3" id="KW-1133">Transmembrane helix</keyword>
<evidence type="ECO:0000256" key="2">
    <source>
        <dbReference type="SAM" id="Coils"/>
    </source>
</evidence>
<comment type="similarity">
    <text evidence="1">Belongs to the UPF0749 family.</text>
</comment>
<comment type="caution">
    <text evidence="4">The sequence shown here is derived from an EMBL/GenBank/DDBJ whole genome shotgun (WGS) entry which is preliminary data.</text>
</comment>
<dbReference type="PANTHER" id="PTHR37313">
    <property type="entry name" value="UPF0749 PROTEIN RV1825"/>
    <property type="match status" value="1"/>
</dbReference>
<keyword evidence="2" id="KW-0175">Coiled coil</keyword>
<gene>
    <name evidence="4" type="ORF">BLSS_1258</name>
</gene>
<reference evidence="4 5" key="1">
    <citation type="submission" date="2014-03" db="EMBL/GenBank/DDBJ databases">
        <title>Genomics of Bifidobacteria.</title>
        <authorList>
            <person name="Ventura M."/>
            <person name="Milani C."/>
            <person name="Lugli G.A."/>
        </authorList>
    </citation>
    <scope>NUCLEOTIDE SEQUENCE [LARGE SCALE GENOMIC DNA]</scope>
    <source>
        <strain evidence="4 5">LMG 21814</strain>
    </source>
</reference>
<evidence type="ECO:0000256" key="1">
    <source>
        <dbReference type="ARBA" id="ARBA00009108"/>
    </source>
</evidence>
<accession>A0A087BL29</accession>
<organism evidence="4 5">
    <name type="scientific">Bifidobacterium longum subsp. suis</name>
    <dbReference type="NCBI Taxonomy" id="1695"/>
    <lineage>
        <taxon>Bacteria</taxon>
        <taxon>Bacillati</taxon>
        <taxon>Actinomycetota</taxon>
        <taxon>Actinomycetes</taxon>
        <taxon>Bifidobacteriales</taxon>
        <taxon>Bifidobacteriaceae</taxon>
        <taxon>Bifidobacterium</taxon>
    </lineage>
</organism>
<dbReference type="GO" id="GO:0005886">
    <property type="term" value="C:plasma membrane"/>
    <property type="evidence" value="ECO:0007669"/>
    <property type="project" value="TreeGrafter"/>
</dbReference>
<evidence type="ECO:0008006" key="6">
    <source>
        <dbReference type="Google" id="ProtNLM"/>
    </source>
</evidence>